<dbReference type="PANTHER" id="PTHR43045:SF1">
    <property type="entry name" value="SHIKIMATE TRANSPORTER"/>
    <property type="match status" value="1"/>
</dbReference>
<gene>
    <name evidence="13" type="ORF">ABRP34_23805</name>
</gene>
<keyword evidence="3" id="KW-0813">Transport</keyword>
<dbReference type="PROSITE" id="PS50850">
    <property type="entry name" value="MFS"/>
    <property type="match status" value="1"/>
</dbReference>
<evidence type="ECO:0000256" key="2">
    <source>
        <dbReference type="ARBA" id="ARBA00008240"/>
    </source>
</evidence>
<dbReference type="SUPFAM" id="SSF103473">
    <property type="entry name" value="MFS general substrate transporter"/>
    <property type="match status" value="1"/>
</dbReference>
<evidence type="ECO:0000256" key="5">
    <source>
        <dbReference type="ARBA" id="ARBA00022692"/>
    </source>
</evidence>
<feature type="transmembrane region" description="Helical" evidence="11">
    <location>
        <begin position="261"/>
        <end position="279"/>
    </location>
</feature>
<comment type="function">
    <text evidence="9">May be a proton symporter involved in the uptake of osmolytes such as proline and glycine betaine.</text>
</comment>
<dbReference type="GO" id="GO:0015293">
    <property type="term" value="F:symporter activity"/>
    <property type="evidence" value="ECO:0007669"/>
    <property type="project" value="UniProtKB-KW"/>
</dbReference>
<keyword evidence="13" id="KW-0614">Plasmid</keyword>
<evidence type="ECO:0000256" key="8">
    <source>
        <dbReference type="ARBA" id="ARBA00023136"/>
    </source>
</evidence>
<evidence type="ECO:0000256" key="3">
    <source>
        <dbReference type="ARBA" id="ARBA00022448"/>
    </source>
</evidence>
<feature type="transmembrane region" description="Helical" evidence="11">
    <location>
        <begin position="72"/>
        <end position="90"/>
    </location>
</feature>
<feature type="transmembrane region" description="Helical" evidence="11">
    <location>
        <begin position="291"/>
        <end position="310"/>
    </location>
</feature>
<sequence length="423" mass="45459">MASFIGTTIEWYDYYIFGAATVLVLNSQFFPTLDPFAGTLASFATFAVAFIARPFGGAFFGHFGDKIGRKKMLVWSVLAMGLGTLVVGLLPNYATIGIWAPILLVVCRFLQGFAVGGEWGGAVLMSLEHAPANKRAFFASFPQAGVPAGTVLSSGTFALIALMPQDQLLAWGWRIPFIASVLLVVVGLWIRLKVTESPEFLEIQEKNEVPKVPALEVFKSHKRSLMHGILCGFAPNFTFYIATVFLVSYGPKQLGIPSGTIFVALMIAASLQVFTLPFFATFADKHSQKKVLLTGCVLVAAGAFPVFALFSTGTFWGILAALVIALPILHGVSYGVISGFTAELFPTEVRYTGTSLAYQLGGIVTSAPVPIIATLLIQQYQSSNAVAWYMVISAVLGFIAIATAKTVRRKNGNAIARVDELTI</sequence>
<geneLocation type="plasmid" evidence="13">
    <name>unnamed</name>
</geneLocation>
<evidence type="ECO:0000256" key="7">
    <source>
        <dbReference type="ARBA" id="ARBA00022989"/>
    </source>
</evidence>
<comment type="subcellular location">
    <subcellularLocation>
        <location evidence="1">Cell membrane</location>
        <topology evidence="1">Multi-pass membrane protein</topology>
    </subcellularLocation>
</comment>
<feature type="transmembrane region" description="Helical" evidence="11">
    <location>
        <begin position="358"/>
        <end position="380"/>
    </location>
</feature>
<dbReference type="InterPro" id="IPR036259">
    <property type="entry name" value="MFS_trans_sf"/>
</dbReference>
<feature type="domain" description="Major facilitator superfamily (MFS) profile" evidence="12">
    <location>
        <begin position="1"/>
        <end position="409"/>
    </location>
</feature>
<feature type="transmembrane region" description="Helical" evidence="11">
    <location>
        <begin position="168"/>
        <end position="190"/>
    </location>
</feature>
<evidence type="ECO:0000256" key="11">
    <source>
        <dbReference type="SAM" id="Phobius"/>
    </source>
</evidence>
<name>A0AAU8EWA5_9MICC</name>
<dbReference type="Pfam" id="PF07690">
    <property type="entry name" value="MFS_1"/>
    <property type="match status" value="1"/>
</dbReference>
<feature type="transmembrane region" description="Helical" evidence="11">
    <location>
        <begin position="36"/>
        <end position="60"/>
    </location>
</feature>
<dbReference type="AlphaFoldDB" id="A0AAU8EWA5"/>
<evidence type="ECO:0000256" key="4">
    <source>
        <dbReference type="ARBA" id="ARBA00022475"/>
    </source>
</evidence>
<dbReference type="RefSeq" id="WP_353713566.1">
    <property type="nucleotide sequence ID" value="NZ_CP159280.1"/>
</dbReference>
<evidence type="ECO:0000313" key="13">
    <source>
        <dbReference type="EMBL" id="XCH13862.1"/>
    </source>
</evidence>
<keyword evidence="8 11" id="KW-0472">Membrane</keyword>
<dbReference type="Gene3D" id="1.20.1250.20">
    <property type="entry name" value="MFS general substrate transporter like domains"/>
    <property type="match status" value="2"/>
</dbReference>
<keyword evidence="4" id="KW-1003">Cell membrane</keyword>
<dbReference type="PANTHER" id="PTHR43045">
    <property type="entry name" value="SHIKIMATE TRANSPORTER"/>
    <property type="match status" value="1"/>
</dbReference>
<organism evidence="13">
    <name type="scientific">Arthrobacter sp. K5</name>
    <dbReference type="NCBI Taxonomy" id="2839623"/>
    <lineage>
        <taxon>Bacteria</taxon>
        <taxon>Bacillati</taxon>
        <taxon>Actinomycetota</taxon>
        <taxon>Actinomycetes</taxon>
        <taxon>Micrococcales</taxon>
        <taxon>Micrococcaceae</taxon>
        <taxon>Arthrobacter</taxon>
    </lineage>
</organism>
<evidence type="ECO:0000256" key="6">
    <source>
        <dbReference type="ARBA" id="ARBA00022847"/>
    </source>
</evidence>
<proteinExistence type="inferred from homology"/>
<feature type="transmembrane region" description="Helical" evidence="11">
    <location>
        <begin position="12"/>
        <end position="30"/>
    </location>
</feature>
<keyword evidence="6" id="KW-0769">Symport</keyword>
<dbReference type="EMBL" id="CP159280">
    <property type="protein sequence ID" value="XCH13862.1"/>
    <property type="molecule type" value="Genomic_DNA"/>
</dbReference>
<evidence type="ECO:0000256" key="1">
    <source>
        <dbReference type="ARBA" id="ARBA00004651"/>
    </source>
</evidence>
<dbReference type="FunFam" id="1.20.1250.20:FF:000001">
    <property type="entry name" value="Dicarboxylate MFS transporter"/>
    <property type="match status" value="1"/>
</dbReference>
<dbReference type="CDD" id="cd17369">
    <property type="entry name" value="MFS_ShiA_like"/>
    <property type="match status" value="1"/>
</dbReference>
<evidence type="ECO:0000256" key="9">
    <source>
        <dbReference type="ARBA" id="ARBA00037295"/>
    </source>
</evidence>
<protein>
    <recommendedName>
        <fullName evidence="10">Putative proline/betaine transporter</fullName>
    </recommendedName>
</protein>
<evidence type="ECO:0000256" key="10">
    <source>
        <dbReference type="ARBA" id="ARBA00039918"/>
    </source>
</evidence>
<dbReference type="InterPro" id="IPR020846">
    <property type="entry name" value="MFS_dom"/>
</dbReference>
<comment type="similarity">
    <text evidence="2">Belongs to the major facilitator superfamily. Metabolite:H+ Symporter (MHS) family (TC 2.A.1.6) family.</text>
</comment>
<reference evidence="13" key="1">
    <citation type="submission" date="2024-06" db="EMBL/GenBank/DDBJ databases">
        <title>Biodegradation of dimethachlon by Arthrobacter sp. K5: mechanistic insights and ecological implications.</title>
        <authorList>
            <person name="Hu S."/>
            <person name="Lu P."/>
        </authorList>
    </citation>
    <scope>NUCLEOTIDE SEQUENCE</scope>
    <source>
        <strain evidence="13">K5</strain>
        <plasmid evidence="13">unnamed</plasmid>
    </source>
</reference>
<evidence type="ECO:0000259" key="12">
    <source>
        <dbReference type="PROSITE" id="PS50850"/>
    </source>
</evidence>
<feature type="transmembrane region" description="Helical" evidence="11">
    <location>
        <begin position="229"/>
        <end position="249"/>
    </location>
</feature>
<feature type="transmembrane region" description="Helical" evidence="11">
    <location>
        <begin position="136"/>
        <end position="162"/>
    </location>
</feature>
<accession>A0AAU8EWA5</accession>
<feature type="transmembrane region" description="Helical" evidence="11">
    <location>
        <begin position="316"/>
        <end position="337"/>
    </location>
</feature>
<keyword evidence="5 11" id="KW-0812">Transmembrane</keyword>
<feature type="transmembrane region" description="Helical" evidence="11">
    <location>
        <begin position="96"/>
        <end position="115"/>
    </location>
</feature>
<feature type="transmembrane region" description="Helical" evidence="11">
    <location>
        <begin position="386"/>
        <end position="407"/>
    </location>
</feature>
<dbReference type="GO" id="GO:0005886">
    <property type="term" value="C:plasma membrane"/>
    <property type="evidence" value="ECO:0007669"/>
    <property type="project" value="UniProtKB-SubCell"/>
</dbReference>
<dbReference type="InterPro" id="IPR011701">
    <property type="entry name" value="MFS"/>
</dbReference>
<keyword evidence="7 11" id="KW-1133">Transmembrane helix</keyword>